<dbReference type="AlphaFoldDB" id="A0A8E2JEE0"/>
<evidence type="ECO:0000313" key="2">
    <source>
        <dbReference type="Proteomes" id="UP000250266"/>
    </source>
</evidence>
<dbReference type="Proteomes" id="UP000250266">
    <property type="component" value="Unassembled WGS sequence"/>
</dbReference>
<dbReference type="EMBL" id="KV745011">
    <property type="protein sequence ID" value="OCK79322.1"/>
    <property type="molecule type" value="Genomic_DNA"/>
</dbReference>
<accession>A0A8E2JEE0</accession>
<keyword evidence="2" id="KW-1185">Reference proteome</keyword>
<sequence length="54" mass="6302">MKSIYENVKEVSNWFGPKDNDSDLALRTIKALVRRVKDEATPRGSKLAIIRRWE</sequence>
<reference evidence="1 2" key="1">
    <citation type="journal article" date="2016" name="Nat. Commun.">
        <title>Ectomycorrhizal ecology is imprinted in the genome of the dominant symbiotic fungus Cenococcum geophilum.</title>
        <authorList>
            <consortium name="DOE Joint Genome Institute"/>
            <person name="Peter M."/>
            <person name="Kohler A."/>
            <person name="Ohm R.A."/>
            <person name="Kuo A."/>
            <person name="Krutzmann J."/>
            <person name="Morin E."/>
            <person name="Arend M."/>
            <person name="Barry K.W."/>
            <person name="Binder M."/>
            <person name="Choi C."/>
            <person name="Clum A."/>
            <person name="Copeland A."/>
            <person name="Grisel N."/>
            <person name="Haridas S."/>
            <person name="Kipfer T."/>
            <person name="LaButti K."/>
            <person name="Lindquist E."/>
            <person name="Lipzen A."/>
            <person name="Maire R."/>
            <person name="Meier B."/>
            <person name="Mihaltcheva S."/>
            <person name="Molinier V."/>
            <person name="Murat C."/>
            <person name="Poggeler S."/>
            <person name="Quandt C.A."/>
            <person name="Sperisen C."/>
            <person name="Tritt A."/>
            <person name="Tisserant E."/>
            <person name="Crous P.W."/>
            <person name="Henrissat B."/>
            <person name="Nehls U."/>
            <person name="Egli S."/>
            <person name="Spatafora J.W."/>
            <person name="Grigoriev I.V."/>
            <person name="Martin F.M."/>
        </authorList>
    </citation>
    <scope>NUCLEOTIDE SEQUENCE [LARGE SCALE GENOMIC DNA]</scope>
    <source>
        <strain evidence="1 2">CBS 459.81</strain>
    </source>
</reference>
<evidence type="ECO:0000313" key="1">
    <source>
        <dbReference type="EMBL" id="OCK79322.1"/>
    </source>
</evidence>
<protein>
    <submittedName>
        <fullName evidence="1">Uncharacterized protein</fullName>
    </submittedName>
</protein>
<name>A0A8E2JEE0_9PEZI</name>
<gene>
    <name evidence="1" type="ORF">K432DRAFT_383173</name>
</gene>
<proteinExistence type="predicted"/>
<organism evidence="1 2">
    <name type="scientific">Lepidopterella palustris CBS 459.81</name>
    <dbReference type="NCBI Taxonomy" id="1314670"/>
    <lineage>
        <taxon>Eukaryota</taxon>
        <taxon>Fungi</taxon>
        <taxon>Dikarya</taxon>
        <taxon>Ascomycota</taxon>
        <taxon>Pezizomycotina</taxon>
        <taxon>Dothideomycetes</taxon>
        <taxon>Pleosporomycetidae</taxon>
        <taxon>Mytilinidiales</taxon>
        <taxon>Argynnaceae</taxon>
        <taxon>Lepidopterella</taxon>
    </lineage>
</organism>